<accession>A0A8B2ZMY7</accession>
<dbReference type="AlphaFoldDB" id="A0A8B2ZMY7"/>
<dbReference type="EMBL" id="QSTD01000001">
    <property type="protein sequence ID" value="RGM32439.1"/>
    <property type="molecule type" value="Genomic_DNA"/>
</dbReference>
<proteinExistence type="predicted"/>
<gene>
    <name evidence="1" type="ORF">DXC19_02760</name>
</gene>
<evidence type="ECO:0000313" key="1">
    <source>
        <dbReference type="EMBL" id="RGM32439.1"/>
    </source>
</evidence>
<reference evidence="1 2" key="1">
    <citation type="submission" date="2018-08" db="EMBL/GenBank/DDBJ databases">
        <title>A genome reference for cultivated species of the human gut microbiota.</title>
        <authorList>
            <person name="Zou Y."/>
            <person name="Xue W."/>
            <person name="Luo G."/>
        </authorList>
    </citation>
    <scope>NUCLEOTIDE SEQUENCE [LARGE SCALE GENOMIC DNA]</scope>
    <source>
        <strain evidence="1 2">OM08-17AT</strain>
    </source>
</reference>
<organism evidence="1 2">
    <name type="scientific">Staphylococcus warneri</name>
    <dbReference type="NCBI Taxonomy" id="1292"/>
    <lineage>
        <taxon>Bacteria</taxon>
        <taxon>Bacillati</taxon>
        <taxon>Bacillota</taxon>
        <taxon>Bacilli</taxon>
        <taxon>Bacillales</taxon>
        <taxon>Staphylococcaceae</taxon>
        <taxon>Staphylococcus</taxon>
    </lineage>
</organism>
<name>A0A8B2ZMY7_STAWA</name>
<dbReference type="Proteomes" id="UP000261016">
    <property type="component" value="Unassembled WGS sequence"/>
</dbReference>
<dbReference type="RefSeq" id="WP_104681645.1">
    <property type="nucleotide sequence ID" value="NZ_CABMFV010000001.1"/>
</dbReference>
<evidence type="ECO:0000313" key="2">
    <source>
        <dbReference type="Proteomes" id="UP000261016"/>
    </source>
</evidence>
<comment type="caution">
    <text evidence="1">The sequence shown here is derived from an EMBL/GenBank/DDBJ whole genome shotgun (WGS) entry which is preliminary data.</text>
</comment>
<protein>
    <submittedName>
        <fullName evidence="1">Uncharacterized protein</fullName>
    </submittedName>
</protein>
<sequence length="119" mass="13450">MIKNAKGITTKYIEQFIDDSEYYGYEDLHELAAQLVLKDTHKTTPTVEIDGDSWGGQIFCKFTSKVDGIPNVETTDFYGSCSVCDTLEAVYEHDNIKNDLATMVLHIIQSMSEQLESEE</sequence>